<dbReference type="Proteomes" id="UP001153050">
    <property type="component" value="Unassembled WGS sequence"/>
</dbReference>
<reference evidence="1 2" key="1">
    <citation type="submission" date="2022-03" db="EMBL/GenBank/DDBJ databases">
        <authorList>
            <person name="Brunel B."/>
        </authorList>
    </citation>
    <scope>NUCLEOTIDE SEQUENCE [LARGE SCALE GENOMIC DNA]</scope>
    <source>
        <strain evidence="1">STM5069sample</strain>
    </source>
</reference>
<sequence length="79" mass="8234">MGSRLTNAAILRAPLCPAGHLPHKEGDWLSFSLAPIANVAERAAAAKLPISPHVGEMSGRTEGGAKELDLSSFEVVMSP</sequence>
<name>A0ABN8K112_9HYPH</name>
<comment type="caution">
    <text evidence="1">The sequence shown here is derived from an EMBL/GenBank/DDBJ whole genome shotgun (WGS) entry which is preliminary data.</text>
</comment>
<evidence type="ECO:0000313" key="2">
    <source>
        <dbReference type="Proteomes" id="UP001153050"/>
    </source>
</evidence>
<evidence type="ECO:0000313" key="1">
    <source>
        <dbReference type="EMBL" id="CAH2402911.1"/>
    </source>
</evidence>
<keyword evidence="2" id="KW-1185">Reference proteome</keyword>
<evidence type="ECO:0008006" key="3">
    <source>
        <dbReference type="Google" id="ProtNLM"/>
    </source>
</evidence>
<protein>
    <recommendedName>
        <fullName evidence="3">Lytic murein transglycosylase</fullName>
    </recommendedName>
</protein>
<dbReference type="EMBL" id="CAKXZT010000131">
    <property type="protein sequence ID" value="CAH2402911.1"/>
    <property type="molecule type" value="Genomic_DNA"/>
</dbReference>
<accession>A0ABN8K112</accession>
<gene>
    <name evidence="1" type="ORF">MES5069_360063</name>
</gene>
<organism evidence="1 2">
    <name type="scientific">Mesorhizobium escarrei</name>
    <dbReference type="NCBI Taxonomy" id="666018"/>
    <lineage>
        <taxon>Bacteria</taxon>
        <taxon>Pseudomonadati</taxon>
        <taxon>Pseudomonadota</taxon>
        <taxon>Alphaproteobacteria</taxon>
        <taxon>Hyphomicrobiales</taxon>
        <taxon>Phyllobacteriaceae</taxon>
        <taxon>Mesorhizobium</taxon>
    </lineage>
</organism>
<proteinExistence type="predicted"/>